<dbReference type="GO" id="GO:0003676">
    <property type="term" value="F:nucleic acid binding"/>
    <property type="evidence" value="ECO:0007669"/>
    <property type="project" value="InterPro"/>
</dbReference>
<sequence>MALELTNTYTKTALSNTLGFSRDLFYYDYDLEEKDLIIVSQILDLYEEDDSLGAKKVSRLLGIGKNRCQRIMNKYGIHPRRKKGIYKYSGKSDTTFKNVLLEQDLDTFPDIYFSDYFEFKLADKTEVHGCFVLKYSTRQITALIFDYFEDSSLIVKALEETKEYLKGEGIFHSDQGSVYGSDVTVIRIKDLGLQISMSRAGTPTDNGYAERFVGIFKLA</sequence>
<name>A0A7C1HTE5_UNCKA</name>
<proteinExistence type="predicted"/>
<comment type="caution">
    <text evidence="2">The sequence shown here is derived from an EMBL/GenBank/DDBJ whole genome shotgun (WGS) entry which is preliminary data.</text>
</comment>
<evidence type="ECO:0000313" key="2">
    <source>
        <dbReference type="EMBL" id="HDQ88577.1"/>
    </source>
</evidence>
<gene>
    <name evidence="2" type="ORF">ENN92_00290</name>
</gene>
<feature type="domain" description="Integrase catalytic" evidence="1">
    <location>
        <begin position="105"/>
        <end position="219"/>
    </location>
</feature>
<dbReference type="PANTHER" id="PTHR46889:SF4">
    <property type="entry name" value="TRANSPOSASE INSO FOR INSERTION SEQUENCE ELEMENT IS911B-RELATED"/>
    <property type="match status" value="1"/>
</dbReference>
<dbReference type="InterPro" id="IPR012337">
    <property type="entry name" value="RNaseH-like_sf"/>
</dbReference>
<dbReference type="AlphaFoldDB" id="A0A7C1HTE5"/>
<dbReference type="SUPFAM" id="SSF53098">
    <property type="entry name" value="Ribonuclease H-like"/>
    <property type="match status" value="1"/>
</dbReference>
<dbReference type="InterPro" id="IPR050900">
    <property type="entry name" value="Transposase_IS3/IS150/IS904"/>
</dbReference>
<evidence type="ECO:0000259" key="1">
    <source>
        <dbReference type="PROSITE" id="PS50994"/>
    </source>
</evidence>
<reference evidence="2" key="1">
    <citation type="journal article" date="2020" name="mSystems">
        <title>Genome- and Community-Level Interaction Insights into Carbon Utilization and Element Cycling Functions of Hydrothermarchaeota in Hydrothermal Sediment.</title>
        <authorList>
            <person name="Zhou Z."/>
            <person name="Liu Y."/>
            <person name="Xu W."/>
            <person name="Pan J."/>
            <person name="Luo Z.H."/>
            <person name="Li M."/>
        </authorList>
    </citation>
    <scope>NUCLEOTIDE SEQUENCE [LARGE SCALE GENOMIC DNA]</scope>
    <source>
        <strain evidence="2">SpSt-1219</strain>
    </source>
</reference>
<protein>
    <recommendedName>
        <fullName evidence="1">Integrase catalytic domain-containing protein</fullName>
    </recommendedName>
</protein>
<dbReference type="Proteomes" id="UP000886066">
    <property type="component" value="Unassembled WGS sequence"/>
</dbReference>
<dbReference type="InterPro" id="IPR001584">
    <property type="entry name" value="Integrase_cat-core"/>
</dbReference>
<dbReference type="InterPro" id="IPR036397">
    <property type="entry name" value="RNaseH_sf"/>
</dbReference>
<dbReference type="PANTHER" id="PTHR46889">
    <property type="entry name" value="TRANSPOSASE INSF FOR INSERTION SEQUENCE IS3B-RELATED"/>
    <property type="match status" value="1"/>
</dbReference>
<feature type="non-terminal residue" evidence="2">
    <location>
        <position position="219"/>
    </location>
</feature>
<dbReference type="Gene3D" id="3.30.420.10">
    <property type="entry name" value="Ribonuclease H-like superfamily/Ribonuclease H"/>
    <property type="match status" value="1"/>
</dbReference>
<dbReference type="PROSITE" id="PS50994">
    <property type="entry name" value="INTEGRASE"/>
    <property type="match status" value="1"/>
</dbReference>
<organism evidence="2">
    <name type="scientific">candidate division WWE3 bacterium</name>
    <dbReference type="NCBI Taxonomy" id="2053526"/>
    <lineage>
        <taxon>Bacteria</taxon>
        <taxon>Katanobacteria</taxon>
    </lineage>
</organism>
<accession>A0A7C1HTE5</accession>
<dbReference type="GO" id="GO:0015074">
    <property type="term" value="P:DNA integration"/>
    <property type="evidence" value="ECO:0007669"/>
    <property type="project" value="InterPro"/>
</dbReference>
<dbReference type="EMBL" id="DSDM01000017">
    <property type="protein sequence ID" value="HDQ88577.1"/>
    <property type="molecule type" value="Genomic_DNA"/>
</dbReference>